<accession>A0AAN8I9K9</accession>
<protein>
    <recommendedName>
        <fullName evidence="8">Major facilitator superfamily (MFS) profile domain-containing protein</fullName>
    </recommendedName>
</protein>
<dbReference type="FunFam" id="1.20.1250.20:FF:000057">
    <property type="entry name" value="MFS general substrate transporter"/>
    <property type="match status" value="1"/>
</dbReference>
<dbReference type="PROSITE" id="PS50850">
    <property type="entry name" value="MFS"/>
    <property type="match status" value="1"/>
</dbReference>
<feature type="domain" description="Major facilitator superfamily (MFS) profile" evidence="8">
    <location>
        <begin position="59"/>
        <end position="478"/>
    </location>
</feature>
<comment type="caution">
    <text evidence="9">The sequence shown here is derived from an EMBL/GenBank/DDBJ whole genome shotgun (WGS) entry which is preliminary data.</text>
</comment>
<dbReference type="InterPro" id="IPR020846">
    <property type="entry name" value="MFS_dom"/>
</dbReference>
<evidence type="ECO:0000256" key="5">
    <source>
        <dbReference type="ARBA" id="ARBA00023136"/>
    </source>
</evidence>
<dbReference type="Pfam" id="PF07690">
    <property type="entry name" value="MFS_1"/>
    <property type="match status" value="1"/>
</dbReference>
<name>A0AAN8I9K9_9EURO</name>
<evidence type="ECO:0000256" key="2">
    <source>
        <dbReference type="ARBA" id="ARBA00022448"/>
    </source>
</evidence>
<dbReference type="Gene3D" id="1.20.1250.20">
    <property type="entry name" value="MFS general substrate transporter like domains"/>
    <property type="match status" value="2"/>
</dbReference>
<feature type="transmembrane region" description="Helical" evidence="7">
    <location>
        <begin position="390"/>
        <end position="411"/>
    </location>
</feature>
<feature type="transmembrane region" description="Helical" evidence="7">
    <location>
        <begin position="454"/>
        <end position="477"/>
    </location>
</feature>
<evidence type="ECO:0000256" key="1">
    <source>
        <dbReference type="ARBA" id="ARBA00004141"/>
    </source>
</evidence>
<dbReference type="SUPFAM" id="SSF103473">
    <property type="entry name" value="MFS general substrate transporter"/>
    <property type="match status" value="1"/>
</dbReference>
<evidence type="ECO:0000313" key="10">
    <source>
        <dbReference type="Proteomes" id="UP001316803"/>
    </source>
</evidence>
<proteinExistence type="predicted"/>
<feature type="transmembrane region" description="Helical" evidence="7">
    <location>
        <begin position="333"/>
        <end position="354"/>
    </location>
</feature>
<evidence type="ECO:0000256" key="3">
    <source>
        <dbReference type="ARBA" id="ARBA00022692"/>
    </source>
</evidence>
<dbReference type="GO" id="GO:0016020">
    <property type="term" value="C:membrane"/>
    <property type="evidence" value="ECO:0007669"/>
    <property type="project" value="UniProtKB-SubCell"/>
</dbReference>
<evidence type="ECO:0000256" key="4">
    <source>
        <dbReference type="ARBA" id="ARBA00022989"/>
    </source>
</evidence>
<keyword evidence="2" id="KW-0813">Transport</keyword>
<dbReference type="PANTHER" id="PTHR43791">
    <property type="entry name" value="PERMEASE-RELATED"/>
    <property type="match status" value="1"/>
</dbReference>
<evidence type="ECO:0000313" key="9">
    <source>
        <dbReference type="EMBL" id="KAK5954485.1"/>
    </source>
</evidence>
<sequence length="509" mass="55914">MASVEKIADAITSVISRTPKNSVSTGAGSEARLHDAEHGEEEQRQEQDKKLVRKLDMTLLPVLILMCLFQAVDKSLLSIAKINGIEPDLHLTTHQFNVSIMVFQAGYLTLQLPSNLLITRVRPSIYLSTCCLLWSTVATCHALVHSYSQLLAVRLLLGCCDAPFFVGALHLLSSWYTRSELTKRTSILLGVLVVTLTFMGPMCAGIVGGLEGLNGWRGWRWCYLVFGVGGVVVAGLGWVLLPDYPEGGGRFWLGSGEAEVARRRMREDRVGEKVVERRKLWVGCRDAVGDVRVWIFVLMFMSRKSLEGLYYYEYAIIQSLHLFPSSPVSPQTLTLILGSPPALVAAILAFIGAYTSDRFSERTYHITIPLLIALIGLIISAATLDSAARYVAMYLWLAGSVAGTALAWSWVANSIQETPEKKAVGLAIVNVLSGLGGIWAPFLFRGQDAPGYRLAFGVLSGFVVVDVGCCLVMRWVLGRMNVRLRRGEEERRGGEGEGEREGNGNLYVL</sequence>
<feature type="transmembrane region" description="Helical" evidence="7">
    <location>
        <begin position="221"/>
        <end position="241"/>
    </location>
</feature>
<feature type="transmembrane region" description="Helical" evidence="7">
    <location>
        <begin position="423"/>
        <end position="442"/>
    </location>
</feature>
<feature type="compositionally biased region" description="Basic and acidic residues" evidence="6">
    <location>
        <begin position="31"/>
        <end position="48"/>
    </location>
</feature>
<dbReference type="AlphaFoldDB" id="A0AAN8I9K9"/>
<comment type="subcellular location">
    <subcellularLocation>
        <location evidence="1">Membrane</location>
        <topology evidence="1">Multi-pass membrane protein</topology>
    </subcellularLocation>
</comment>
<dbReference type="InterPro" id="IPR036259">
    <property type="entry name" value="MFS_trans_sf"/>
</dbReference>
<gene>
    <name evidence="9" type="ORF">OHC33_004207</name>
</gene>
<dbReference type="PANTHER" id="PTHR43791:SF62">
    <property type="entry name" value="MAJOR FACILITATOR SUPERFAMILY (MFS) PROFILE DOMAIN-CONTAINING PROTEIN"/>
    <property type="match status" value="1"/>
</dbReference>
<keyword evidence="4 7" id="KW-1133">Transmembrane helix</keyword>
<feature type="transmembrane region" description="Helical" evidence="7">
    <location>
        <begin position="187"/>
        <end position="209"/>
    </location>
</feature>
<keyword evidence="5 7" id="KW-0472">Membrane</keyword>
<dbReference type="InterPro" id="IPR011701">
    <property type="entry name" value="MFS"/>
</dbReference>
<feature type="transmembrane region" description="Helical" evidence="7">
    <location>
        <begin position="151"/>
        <end position="175"/>
    </location>
</feature>
<evidence type="ECO:0000256" key="6">
    <source>
        <dbReference type="SAM" id="MobiDB-lite"/>
    </source>
</evidence>
<dbReference type="EMBL" id="JAKLMC020000008">
    <property type="protein sequence ID" value="KAK5954485.1"/>
    <property type="molecule type" value="Genomic_DNA"/>
</dbReference>
<keyword evidence="10" id="KW-1185">Reference proteome</keyword>
<dbReference type="GO" id="GO:0022857">
    <property type="term" value="F:transmembrane transporter activity"/>
    <property type="evidence" value="ECO:0007669"/>
    <property type="project" value="InterPro"/>
</dbReference>
<organism evidence="9 10">
    <name type="scientific">Knufia fluminis</name>
    <dbReference type="NCBI Taxonomy" id="191047"/>
    <lineage>
        <taxon>Eukaryota</taxon>
        <taxon>Fungi</taxon>
        <taxon>Dikarya</taxon>
        <taxon>Ascomycota</taxon>
        <taxon>Pezizomycotina</taxon>
        <taxon>Eurotiomycetes</taxon>
        <taxon>Chaetothyriomycetidae</taxon>
        <taxon>Chaetothyriales</taxon>
        <taxon>Trichomeriaceae</taxon>
        <taxon>Knufia</taxon>
    </lineage>
</organism>
<evidence type="ECO:0000256" key="7">
    <source>
        <dbReference type="SAM" id="Phobius"/>
    </source>
</evidence>
<feature type="region of interest" description="Disordered" evidence="6">
    <location>
        <begin position="19"/>
        <end position="48"/>
    </location>
</feature>
<keyword evidence="3 7" id="KW-0812">Transmembrane</keyword>
<reference evidence="9 10" key="1">
    <citation type="submission" date="2022-12" db="EMBL/GenBank/DDBJ databases">
        <title>Genomic features and morphological characterization of a novel Knufia sp. strain isolated from spacecraft assembly facility.</title>
        <authorList>
            <person name="Teixeira M."/>
            <person name="Chander A.M."/>
            <person name="Stajich J.E."/>
            <person name="Venkateswaran K."/>
        </authorList>
    </citation>
    <scope>NUCLEOTIDE SEQUENCE [LARGE SCALE GENOMIC DNA]</scope>
    <source>
        <strain evidence="9 10">FJI-L2-BK-P2</strain>
    </source>
</reference>
<feature type="transmembrane region" description="Helical" evidence="7">
    <location>
        <begin position="366"/>
        <end position="384"/>
    </location>
</feature>
<evidence type="ECO:0000259" key="8">
    <source>
        <dbReference type="PROSITE" id="PS50850"/>
    </source>
</evidence>
<dbReference type="Proteomes" id="UP001316803">
    <property type="component" value="Unassembled WGS sequence"/>
</dbReference>